<dbReference type="EMBL" id="CP011801">
    <property type="protein sequence ID" value="ALA57743.1"/>
    <property type="molecule type" value="Genomic_DNA"/>
</dbReference>
<dbReference type="OrthoDB" id="9798360at2"/>
<keyword evidence="3" id="KW-1185">Reference proteome</keyword>
<sequence>MHPRIRPRVGVDYAVTFTSDHLSGGGTLTNLTIAGAEIRSAVDCPIDAHLCLRIQSSGARPPIVVTLAVVRWKRDDRFGVEFVRFEGQSKQQLEDMLNPHDSSALE</sequence>
<evidence type="ECO:0000259" key="1">
    <source>
        <dbReference type="Pfam" id="PF07238"/>
    </source>
</evidence>
<gene>
    <name evidence="2" type="ORF">NITMOv2_1315</name>
</gene>
<dbReference type="RefSeq" id="WP_053379024.1">
    <property type="nucleotide sequence ID" value="NZ_CP011801.1"/>
</dbReference>
<dbReference type="InterPro" id="IPR009875">
    <property type="entry name" value="PilZ_domain"/>
</dbReference>
<evidence type="ECO:0000313" key="2">
    <source>
        <dbReference type="EMBL" id="ALA57743.1"/>
    </source>
</evidence>
<dbReference type="Proteomes" id="UP000069205">
    <property type="component" value="Chromosome"/>
</dbReference>
<organism evidence="2 3">
    <name type="scientific">Nitrospira moscoviensis</name>
    <dbReference type="NCBI Taxonomy" id="42253"/>
    <lineage>
        <taxon>Bacteria</taxon>
        <taxon>Pseudomonadati</taxon>
        <taxon>Nitrospirota</taxon>
        <taxon>Nitrospiria</taxon>
        <taxon>Nitrospirales</taxon>
        <taxon>Nitrospiraceae</taxon>
        <taxon>Nitrospira</taxon>
    </lineage>
</organism>
<proteinExistence type="predicted"/>
<dbReference type="Gene3D" id="2.40.10.220">
    <property type="entry name" value="predicted glycosyltransferase like domains"/>
    <property type="match status" value="1"/>
</dbReference>
<feature type="domain" description="PilZ" evidence="1">
    <location>
        <begin position="7"/>
        <end position="97"/>
    </location>
</feature>
<dbReference type="Pfam" id="PF07238">
    <property type="entry name" value="PilZ"/>
    <property type="match status" value="1"/>
</dbReference>
<dbReference type="SUPFAM" id="SSF141371">
    <property type="entry name" value="PilZ domain-like"/>
    <property type="match status" value="1"/>
</dbReference>
<dbReference type="STRING" id="42253.NITMOv2_1315"/>
<dbReference type="GO" id="GO:0035438">
    <property type="term" value="F:cyclic-di-GMP binding"/>
    <property type="evidence" value="ECO:0007669"/>
    <property type="project" value="InterPro"/>
</dbReference>
<name>A0A0K2G9W6_NITMO</name>
<reference evidence="2 3" key="1">
    <citation type="journal article" date="2015" name="Proc. Natl. Acad. Sci. U.S.A.">
        <title>Expanded metabolic versatility of ubiquitous nitrite-oxidizing bacteria from the genus Nitrospira.</title>
        <authorList>
            <person name="Koch H."/>
            <person name="Lucker S."/>
            <person name="Albertsen M."/>
            <person name="Kitzinger K."/>
            <person name="Herbold C."/>
            <person name="Spieck E."/>
            <person name="Nielsen P.H."/>
            <person name="Wagner M."/>
            <person name="Daims H."/>
        </authorList>
    </citation>
    <scope>NUCLEOTIDE SEQUENCE [LARGE SCALE GENOMIC DNA]</scope>
    <source>
        <strain evidence="2 3">NSP M-1</strain>
    </source>
</reference>
<evidence type="ECO:0000313" key="3">
    <source>
        <dbReference type="Proteomes" id="UP000069205"/>
    </source>
</evidence>
<protein>
    <recommendedName>
        <fullName evidence="1">PilZ domain-containing protein</fullName>
    </recommendedName>
</protein>
<dbReference type="KEGG" id="nmv:NITMOv2_1315"/>
<accession>A0A0K2G9W6</accession>
<dbReference type="AlphaFoldDB" id="A0A0K2G9W6"/>
<dbReference type="PATRIC" id="fig|42253.5.peg.1295"/>